<keyword evidence="2" id="KW-1185">Reference proteome</keyword>
<proteinExistence type="predicted"/>
<dbReference type="OrthoDB" id="2659952at2"/>
<comment type="caution">
    <text evidence="1">The sequence shown here is derived from an EMBL/GenBank/DDBJ whole genome shotgun (WGS) entry which is preliminary data.</text>
</comment>
<gene>
    <name evidence="1" type="ORF">FPZ44_10860</name>
</gene>
<name>A0A559J0V2_9BACL</name>
<reference evidence="1 2" key="1">
    <citation type="submission" date="2019-07" db="EMBL/GenBank/DDBJ databases">
        <authorList>
            <person name="Kim J."/>
        </authorList>
    </citation>
    <scope>NUCLEOTIDE SEQUENCE [LARGE SCALE GENOMIC DNA]</scope>
    <source>
        <strain evidence="1 2">N4</strain>
    </source>
</reference>
<dbReference type="RefSeq" id="WP_144990072.1">
    <property type="nucleotide sequence ID" value="NZ_VNJK01000001.1"/>
</dbReference>
<dbReference type="Proteomes" id="UP000318102">
    <property type="component" value="Unassembled WGS sequence"/>
</dbReference>
<protein>
    <submittedName>
        <fullName evidence="1">Uncharacterized protein</fullName>
    </submittedName>
</protein>
<dbReference type="EMBL" id="VNJK01000001">
    <property type="protein sequence ID" value="TVX93510.1"/>
    <property type="molecule type" value="Genomic_DNA"/>
</dbReference>
<evidence type="ECO:0000313" key="1">
    <source>
        <dbReference type="EMBL" id="TVX93510.1"/>
    </source>
</evidence>
<sequence>MRVELTFTNKGKLAIANFSNEELLEIFSRYMNTLKKKYDIEVAVDHESNQNIITDNVLFVNASNVNCDAETFFKELSRDVKVPLKKRLDGNLDNVFKIKISE</sequence>
<evidence type="ECO:0000313" key="2">
    <source>
        <dbReference type="Proteomes" id="UP000318102"/>
    </source>
</evidence>
<dbReference type="AlphaFoldDB" id="A0A559J0V2"/>
<accession>A0A559J0V2</accession>
<organism evidence="1 2">
    <name type="scientific">Paenibacillus agilis</name>
    <dbReference type="NCBI Taxonomy" id="3020863"/>
    <lineage>
        <taxon>Bacteria</taxon>
        <taxon>Bacillati</taxon>
        <taxon>Bacillota</taxon>
        <taxon>Bacilli</taxon>
        <taxon>Bacillales</taxon>
        <taxon>Paenibacillaceae</taxon>
        <taxon>Paenibacillus</taxon>
    </lineage>
</organism>